<accession>A0A0P1B1Y0</accession>
<name>A0A0P1B1Y0_PLAHL</name>
<dbReference type="Gene3D" id="3.30.300.20">
    <property type="match status" value="1"/>
</dbReference>
<dbReference type="OMA" id="WEPVRLN"/>
<evidence type="ECO:0000313" key="3">
    <source>
        <dbReference type="Proteomes" id="UP000054928"/>
    </source>
</evidence>
<evidence type="ECO:0000256" key="1">
    <source>
        <dbReference type="SAM" id="MobiDB-lite"/>
    </source>
</evidence>
<evidence type="ECO:0000313" key="2">
    <source>
        <dbReference type="EMBL" id="CEG48242.1"/>
    </source>
</evidence>
<dbReference type="Proteomes" id="UP000054928">
    <property type="component" value="Unassembled WGS sequence"/>
</dbReference>
<sequence length="366" mass="42991">MLKCLTVQITLLFYNASLDHSDRPVRVVLWSEILSCLCSHHRISEFHRRHVFKHHYIKFKRFVRGSKGYYDAPVCASAYKAFESYWARLADHLLRQRRSCKAYQSKVLLPPGMIELSNSMELYDDEEVDHDESDQHDEEAEKFLDEAEELFRLNPSDFQKRMDSYNQRHAHEDDDSDDDIDHKVDRAKELIPKEKLAKVMRELNPNSTPTGKNAERMPSTNPRKKNLVHLEKKEKPSRAERTTYRQESVGIAVLEYVQTLLVEDADLSGANIVPTFVEANVSPDLRKIVLFWEPVRLNSEDQIIGKKKAEALKNRLQRQERWVRRNVTQHLNLKYSPVIQFKEQKEAKAEKAQTLFEAEMKWLDNV</sequence>
<keyword evidence="3" id="KW-1185">Reference proteome</keyword>
<dbReference type="InterPro" id="IPR023799">
    <property type="entry name" value="RbfA_dom_sf"/>
</dbReference>
<feature type="region of interest" description="Disordered" evidence="1">
    <location>
        <begin position="203"/>
        <end position="242"/>
    </location>
</feature>
<feature type="compositionally biased region" description="Basic and acidic residues" evidence="1">
    <location>
        <begin position="228"/>
        <end position="242"/>
    </location>
</feature>
<dbReference type="EMBL" id="CCYD01002887">
    <property type="protein sequence ID" value="CEG48242.1"/>
    <property type="molecule type" value="Genomic_DNA"/>
</dbReference>
<protein>
    <submittedName>
        <fullName evidence="2">Ribosome-binding factor a</fullName>
    </submittedName>
</protein>
<dbReference type="SUPFAM" id="SSF89919">
    <property type="entry name" value="Ribosome-binding factor A, RbfA"/>
    <property type="match status" value="1"/>
</dbReference>
<dbReference type="InterPro" id="IPR015946">
    <property type="entry name" value="KH_dom-like_a/b"/>
</dbReference>
<proteinExistence type="predicted"/>
<dbReference type="OrthoDB" id="70930at2759"/>
<dbReference type="AlphaFoldDB" id="A0A0P1B1Y0"/>
<reference evidence="3" key="1">
    <citation type="submission" date="2014-09" db="EMBL/GenBank/DDBJ databases">
        <authorList>
            <person name="Sharma Rahul"/>
            <person name="Thines Marco"/>
        </authorList>
    </citation>
    <scope>NUCLEOTIDE SEQUENCE [LARGE SCALE GENOMIC DNA]</scope>
</reference>
<dbReference type="RefSeq" id="XP_024584611.1">
    <property type="nucleotide sequence ID" value="XM_024719298.1"/>
</dbReference>
<organism evidence="2 3">
    <name type="scientific">Plasmopara halstedii</name>
    <name type="common">Downy mildew of sunflower</name>
    <dbReference type="NCBI Taxonomy" id="4781"/>
    <lineage>
        <taxon>Eukaryota</taxon>
        <taxon>Sar</taxon>
        <taxon>Stramenopiles</taxon>
        <taxon>Oomycota</taxon>
        <taxon>Peronosporomycetes</taxon>
        <taxon>Peronosporales</taxon>
        <taxon>Peronosporaceae</taxon>
        <taxon>Plasmopara</taxon>
    </lineage>
</organism>
<dbReference type="GeneID" id="36400766"/>